<dbReference type="GO" id="GO:0003700">
    <property type="term" value="F:DNA-binding transcription factor activity"/>
    <property type="evidence" value="ECO:0007669"/>
    <property type="project" value="InterPro"/>
</dbReference>
<dbReference type="Pfam" id="PF13191">
    <property type="entry name" value="AAA_16"/>
    <property type="match status" value="1"/>
</dbReference>
<dbReference type="OrthoDB" id="106678at2157"/>
<dbReference type="AlphaFoldDB" id="A0A1M4MP64"/>
<reference evidence="2 3" key="1">
    <citation type="submission" date="2016-08" db="EMBL/GenBank/DDBJ databases">
        <authorList>
            <person name="Seilhamer J.J."/>
        </authorList>
    </citation>
    <scope>NUCLEOTIDE SEQUENCE [LARGE SCALE GENOMIC DNA]</scope>
    <source>
        <strain evidence="2">L21-II-0</strain>
    </source>
</reference>
<organism evidence="2 3">
    <name type="scientific">Methanoculleus chikugoensis</name>
    <dbReference type="NCBI Taxonomy" id="118126"/>
    <lineage>
        <taxon>Archaea</taxon>
        <taxon>Methanobacteriati</taxon>
        <taxon>Methanobacteriota</taxon>
        <taxon>Stenosarchaea group</taxon>
        <taxon>Methanomicrobia</taxon>
        <taxon>Methanomicrobiales</taxon>
        <taxon>Methanomicrobiaceae</taxon>
        <taxon>Methanoculleus</taxon>
    </lineage>
</organism>
<feature type="domain" description="HTH arsR-type" evidence="1">
    <location>
        <begin position="270"/>
        <end position="364"/>
    </location>
</feature>
<dbReference type="SUPFAM" id="SSF52540">
    <property type="entry name" value="P-loop containing nucleoside triphosphate hydrolases"/>
    <property type="match status" value="1"/>
</dbReference>
<evidence type="ECO:0000259" key="1">
    <source>
        <dbReference type="PROSITE" id="PS50987"/>
    </source>
</evidence>
<accession>A0A1M4MP64</accession>
<dbReference type="InterPro" id="IPR001845">
    <property type="entry name" value="HTH_ArsR_DNA-bd_dom"/>
</dbReference>
<proteinExistence type="predicted"/>
<dbReference type="Gene3D" id="3.40.50.300">
    <property type="entry name" value="P-loop containing nucleotide triphosphate hydrolases"/>
    <property type="match status" value="1"/>
</dbReference>
<dbReference type="RefSeq" id="WP_074370793.1">
    <property type="nucleotide sequence ID" value="NZ_FMID01000062.1"/>
</dbReference>
<name>A0A1M4MP64_9EURY</name>
<dbReference type="STRING" id="118126.L21_2535"/>
<dbReference type="Pfam" id="PF13412">
    <property type="entry name" value="HTH_24"/>
    <property type="match status" value="1"/>
</dbReference>
<dbReference type="Proteomes" id="UP000184671">
    <property type="component" value="Unassembled WGS sequence"/>
</dbReference>
<dbReference type="PROSITE" id="PS50987">
    <property type="entry name" value="HTH_ARSR_2"/>
    <property type="match status" value="1"/>
</dbReference>
<protein>
    <submittedName>
        <fullName evidence="2">Putative ATPase (AAA+ superfamily)</fullName>
    </submittedName>
</protein>
<evidence type="ECO:0000313" key="2">
    <source>
        <dbReference type="EMBL" id="SCL76600.1"/>
    </source>
</evidence>
<sequence>MPAPGRCYRYFPAALEGETLEHLLVGRQELLENLFDEIDRASGSGTPRFFLLVGDRGAGKSHLMSLLCHRIRDELSDRMIPVHLAGEGFSIFRASDFFLRVLAGMGVETSDVAALGEDPLVREAAVERIAASAGERQVVVFVENIHEAFSQMERREVRALRSVFQRGDNLSVIASAPSLFPGVLDHEEPFYNFFRVFHLRELDCAGSKDLMRRVAEVDGNTVFIENFGDYEPGIKALWHLVGGNPGLVVRLYEILSLCGAGKVAEAFFRLADEQTPYYREVFRRLPGQRRLILDTILAAETPLTPKDVAERARLNLATVNAQVRRLEADGYVVSRPMKKRTTYEARDRLFALWRAMREPAGRARVFALIGFLEAWYGQPAPADTRYRGAPGVMEGEALPDRTTAGRREDALAALKGAEGEADDPGRFVHLALDLAGEELLAGNRTNGLSLIRAAYGHAGRLDPATARGMTAGFLKRLVRKGEVSAVGSAVREIIASGGAGYAGFLKPVADAVAIVEAKDTRLYYTRLQPEERAVVAGIVRAITGSEELAVGGRGWLGGPT</sequence>
<dbReference type="SUPFAM" id="SSF46785">
    <property type="entry name" value="Winged helix' DNA-binding domain"/>
    <property type="match status" value="1"/>
</dbReference>
<gene>
    <name evidence="2" type="ORF">L21_2535</name>
</gene>
<dbReference type="Gene3D" id="1.10.10.10">
    <property type="entry name" value="Winged helix-like DNA-binding domain superfamily/Winged helix DNA-binding domain"/>
    <property type="match status" value="1"/>
</dbReference>
<dbReference type="InterPro" id="IPR036388">
    <property type="entry name" value="WH-like_DNA-bd_sf"/>
</dbReference>
<dbReference type="InterPro" id="IPR041664">
    <property type="entry name" value="AAA_16"/>
</dbReference>
<dbReference type="CDD" id="cd00090">
    <property type="entry name" value="HTH_ARSR"/>
    <property type="match status" value="1"/>
</dbReference>
<dbReference type="InterPro" id="IPR011991">
    <property type="entry name" value="ArsR-like_HTH"/>
</dbReference>
<dbReference type="InterPro" id="IPR036390">
    <property type="entry name" value="WH_DNA-bd_sf"/>
</dbReference>
<dbReference type="EMBL" id="FMID01000062">
    <property type="protein sequence ID" value="SCL76600.1"/>
    <property type="molecule type" value="Genomic_DNA"/>
</dbReference>
<evidence type="ECO:0000313" key="3">
    <source>
        <dbReference type="Proteomes" id="UP000184671"/>
    </source>
</evidence>
<dbReference type="InterPro" id="IPR027417">
    <property type="entry name" value="P-loop_NTPase"/>
</dbReference>